<dbReference type="AlphaFoldDB" id="A0A921G0W9"/>
<proteinExistence type="predicted"/>
<reference evidence="1" key="1">
    <citation type="journal article" date="2021" name="PeerJ">
        <title>Extensive microbial diversity within the chicken gut microbiome revealed by metagenomics and culture.</title>
        <authorList>
            <person name="Gilroy R."/>
            <person name="Ravi A."/>
            <person name="Getino M."/>
            <person name="Pursley I."/>
            <person name="Horton D.L."/>
            <person name="Alikhan N.F."/>
            <person name="Baker D."/>
            <person name="Gharbi K."/>
            <person name="Hall N."/>
            <person name="Watson M."/>
            <person name="Adriaenssens E.M."/>
            <person name="Foster-Nyarko E."/>
            <person name="Jarju S."/>
            <person name="Secka A."/>
            <person name="Antonio M."/>
            <person name="Oren A."/>
            <person name="Chaudhuri R.R."/>
            <person name="La Ragione R."/>
            <person name="Hildebrand F."/>
            <person name="Pallen M.J."/>
        </authorList>
    </citation>
    <scope>NUCLEOTIDE SEQUENCE</scope>
    <source>
        <strain evidence="1">CHK171-7178</strain>
    </source>
</reference>
<evidence type="ECO:0000313" key="2">
    <source>
        <dbReference type="Proteomes" id="UP000698173"/>
    </source>
</evidence>
<gene>
    <name evidence="1" type="ORF">K8V56_14545</name>
</gene>
<protein>
    <submittedName>
        <fullName evidence="1">Transcriptional regulator</fullName>
    </submittedName>
</protein>
<comment type="caution">
    <text evidence="1">The sequence shown here is derived from an EMBL/GenBank/DDBJ whole genome shotgun (WGS) entry which is preliminary data.</text>
</comment>
<dbReference type="EMBL" id="DYWT01000233">
    <property type="protein sequence ID" value="HJF32978.1"/>
    <property type="molecule type" value="Genomic_DNA"/>
</dbReference>
<name>A0A921G0W9_SPOPS</name>
<dbReference type="Proteomes" id="UP000698173">
    <property type="component" value="Unassembled WGS sequence"/>
</dbReference>
<reference evidence="1" key="2">
    <citation type="submission" date="2021-09" db="EMBL/GenBank/DDBJ databases">
        <authorList>
            <person name="Gilroy R."/>
        </authorList>
    </citation>
    <scope>NUCLEOTIDE SEQUENCE</scope>
    <source>
        <strain evidence="1">CHK171-7178</strain>
    </source>
</reference>
<evidence type="ECO:0000313" key="1">
    <source>
        <dbReference type="EMBL" id="HJF32978.1"/>
    </source>
</evidence>
<organism evidence="1 2">
    <name type="scientific">Sporosarcina psychrophila</name>
    <name type="common">Bacillus psychrophilus</name>
    <dbReference type="NCBI Taxonomy" id="1476"/>
    <lineage>
        <taxon>Bacteria</taxon>
        <taxon>Bacillati</taxon>
        <taxon>Bacillota</taxon>
        <taxon>Bacilli</taxon>
        <taxon>Bacillales</taxon>
        <taxon>Caryophanaceae</taxon>
        <taxon>Sporosarcina</taxon>
    </lineage>
</organism>
<accession>A0A921G0W9</accession>
<sequence>MFVILRTLVPYIVEKEGKSIRDQLIKSVKYNESLDMIYMTNDGQISKRRIRAQQVGEVSFRAYCFLRKSTRTFTIENVLALVPVTVNENRMIYIS</sequence>